<dbReference type="PANTHER" id="PTHR30572">
    <property type="entry name" value="MEMBRANE COMPONENT OF TRANSPORTER-RELATED"/>
    <property type="match status" value="1"/>
</dbReference>
<dbReference type="Pfam" id="PF02687">
    <property type="entry name" value="FtsX"/>
    <property type="match status" value="1"/>
</dbReference>
<dbReference type="InterPro" id="IPR050250">
    <property type="entry name" value="Macrolide_Exporter_MacB"/>
</dbReference>
<feature type="transmembrane region" description="Helical" evidence="7">
    <location>
        <begin position="367"/>
        <end position="387"/>
    </location>
</feature>
<gene>
    <name evidence="10" type="ORF">PF021_05155</name>
</gene>
<evidence type="ECO:0000259" key="9">
    <source>
        <dbReference type="Pfam" id="PF12704"/>
    </source>
</evidence>
<comment type="caution">
    <text evidence="10">The sequence shown here is derived from an EMBL/GenBank/DDBJ whole genome shotgun (WGS) entry which is preliminary data.</text>
</comment>
<proteinExistence type="inferred from homology"/>
<evidence type="ECO:0000313" key="11">
    <source>
        <dbReference type="Proteomes" id="UP001210261"/>
    </source>
</evidence>
<evidence type="ECO:0000313" key="10">
    <source>
        <dbReference type="EMBL" id="MDA3969062.1"/>
    </source>
</evidence>
<keyword evidence="2" id="KW-1003">Cell membrane</keyword>
<evidence type="ECO:0000256" key="4">
    <source>
        <dbReference type="ARBA" id="ARBA00022989"/>
    </source>
</evidence>
<evidence type="ECO:0000256" key="2">
    <source>
        <dbReference type="ARBA" id="ARBA00022475"/>
    </source>
</evidence>
<comment type="similarity">
    <text evidence="6">Belongs to the ABC-4 integral membrane protein family.</text>
</comment>
<dbReference type="InterPro" id="IPR003838">
    <property type="entry name" value="ABC3_permease_C"/>
</dbReference>
<keyword evidence="5 7" id="KW-0472">Membrane</keyword>
<comment type="subcellular location">
    <subcellularLocation>
        <location evidence="1">Cell membrane</location>
        <topology evidence="1">Multi-pass membrane protein</topology>
    </subcellularLocation>
</comment>
<dbReference type="InterPro" id="IPR025857">
    <property type="entry name" value="MacB_PCD"/>
</dbReference>
<reference evidence="10 11" key="1">
    <citation type="submission" date="2023-01" db="EMBL/GenBank/DDBJ databases">
        <title>Description of Helicobacter ibis sp. nov. isolated from faecal droppings of black-faced ibis (Theristicus melanopis).</title>
        <authorList>
            <person name="Lopez-Cantillo M."/>
            <person name="Vidal-Veuthey B."/>
            <person name="Mella A."/>
            <person name="De La Haba R."/>
            <person name="Collado L."/>
        </authorList>
    </citation>
    <scope>NUCLEOTIDE SEQUENCE [LARGE SCALE GENOMIC DNA]</scope>
    <source>
        <strain evidence="10 11">A82</strain>
    </source>
</reference>
<keyword evidence="3 7" id="KW-0812">Transmembrane</keyword>
<evidence type="ECO:0000259" key="8">
    <source>
        <dbReference type="Pfam" id="PF02687"/>
    </source>
</evidence>
<feature type="transmembrane region" description="Helical" evidence="7">
    <location>
        <begin position="326"/>
        <end position="355"/>
    </location>
</feature>
<feature type="transmembrane region" description="Helical" evidence="7">
    <location>
        <begin position="21"/>
        <end position="41"/>
    </location>
</feature>
<sequence>MILNAFFLAFRQIKRNFLRAILTMLGVIIGVGAVIIMITLGNGTTQVITSQMSSLGSNLLLVFPGRDQSPGKGVRKKFMLEDANSLKLQMGSLVKAVAPISTSSVLVQFQKNNTQTQIHGINNDYFVATNWDLQYGRSFNREDYRAGSNVCIIGGSVSKNLFGDNVSVGSKIRLSNIVCEVVGVLESKGQGAMGNDQDDIVLLPLKTFHRSILKSDSLYNIDRLMISLQDNVDSSLATQEATRILQEIRKIREGQKNDFEIMDTKQIIEMMKSTTSNLTLFLSAIAGVSLIVGGIGIMNIMLVSITERTKEIGTRLAIGALQSEVLLQFLIEAITLSSLGGVIGIVLAFFGSLAITSILDIPFLFDYIIALIAFLFSAFIGIIFGYLPARRASRLNPIEALRHE</sequence>
<evidence type="ECO:0000256" key="3">
    <source>
        <dbReference type="ARBA" id="ARBA00022692"/>
    </source>
</evidence>
<evidence type="ECO:0000256" key="1">
    <source>
        <dbReference type="ARBA" id="ARBA00004651"/>
    </source>
</evidence>
<dbReference type="PANTHER" id="PTHR30572:SF4">
    <property type="entry name" value="ABC TRANSPORTER PERMEASE YTRF"/>
    <property type="match status" value="1"/>
</dbReference>
<evidence type="ECO:0000256" key="7">
    <source>
        <dbReference type="SAM" id="Phobius"/>
    </source>
</evidence>
<evidence type="ECO:0000256" key="6">
    <source>
        <dbReference type="ARBA" id="ARBA00038076"/>
    </source>
</evidence>
<dbReference type="EMBL" id="JAQHXR010000002">
    <property type="protein sequence ID" value="MDA3969062.1"/>
    <property type="molecule type" value="Genomic_DNA"/>
</dbReference>
<feature type="domain" description="ABC3 transporter permease C-terminal" evidence="8">
    <location>
        <begin position="284"/>
        <end position="397"/>
    </location>
</feature>
<accession>A0ABT4VED3</accession>
<keyword evidence="11" id="KW-1185">Reference proteome</keyword>
<feature type="transmembrane region" description="Helical" evidence="7">
    <location>
        <begin position="280"/>
        <end position="305"/>
    </location>
</feature>
<protein>
    <submittedName>
        <fullName evidence="10">ABC transporter permease</fullName>
    </submittedName>
</protein>
<dbReference type="Pfam" id="PF12704">
    <property type="entry name" value="MacB_PCD"/>
    <property type="match status" value="1"/>
</dbReference>
<keyword evidence="4 7" id="KW-1133">Transmembrane helix</keyword>
<organism evidence="10 11">
    <name type="scientific">Helicobacter ibis</name>
    <dbReference type="NCBI Taxonomy" id="2962633"/>
    <lineage>
        <taxon>Bacteria</taxon>
        <taxon>Pseudomonadati</taxon>
        <taxon>Campylobacterota</taxon>
        <taxon>Epsilonproteobacteria</taxon>
        <taxon>Campylobacterales</taxon>
        <taxon>Helicobacteraceae</taxon>
        <taxon>Helicobacter</taxon>
    </lineage>
</organism>
<dbReference type="RefSeq" id="WP_271021358.1">
    <property type="nucleotide sequence ID" value="NZ_JAQHXR010000002.1"/>
</dbReference>
<dbReference type="Proteomes" id="UP001210261">
    <property type="component" value="Unassembled WGS sequence"/>
</dbReference>
<feature type="domain" description="MacB-like periplasmic core" evidence="9">
    <location>
        <begin position="21"/>
        <end position="243"/>
    </location>
</feature>
<name>A0ABT4VED3_9HELI</name>
<evidence type="ECO:0000256" key="5">
    <source>
        <dbReference type="ARBA" id="ARBA00023136"/>
    </source>
</evidence>